<evidence type="ECO:0000256" key="1">
    <source>
        <dbReference type="SAM" id="Phobius"/>
    </source>
</evidence>
<accession>A0ABV5KAR8</accession>
<keyword evidence="1" id="KW-1133">Transmembrane helix</keyword>
<feature type="transmembrane region" description="Helical" evidence="1">
    <location>
        <begin position="62"/>
        <end position="84"/>
    </location>
</feature>
<gene>
    <name evidence="2" type="ORF">ACFFRI_12325</name>
</gene>
<evidence type="ECO:0000313" key="3">
    <source>
        <dbReference type="Proteomes" id="UP001589750"/>
    </source>
</evidence>
<keyword evidence="1" id="KW-0812">Transmembrane</keyword>
<dbReference type="Proteomes" id="UP001589750">
    <property type="component" value="Unassembled WGS sequence"/>
</dbReference>
<feature type="transmembrane region" description="Helical" evidence="1">
    <location>
        <begin position="260"/>
        <end position="277"/>
    </location>
</feature>
<dbReference type="EMBL" id="JBHMDG010000014">
    <property type="protein sequence ID" value="MFB9313831.1"/>
    <property type="molecule type" value="Genomic_DNA"/>
</dbReference>
<comment type="caution">
    <text evidence="2">The sequence shown here is derived from an EMBL/GenBank/DDBJ whole genome shotgun (WGS) entry which is preliminary data.</text>
</comment>
<proteinExistence type="predicted"/>
<evidence type="ECO:0000313" key="2">
    <source>
        <dbReference type="EMBL" id="MFB9313831.1"/>
    </source>
</evidence>
<feature type="transmembrane region" description="Helical" evidence="1">
    <location>
        <begin position="144"/>
        <end position="163"/>
    </location>
</feature>
<feature type="transmembrane region" description="Helical" evidence="1">
    <location>
        <begin position="229"/>
        <end position="248"/>
    </location>
</feature>
<dbReference type="RefSeq" id="WP_140010223.1">
    <property type="nucleotide sequence ID" value="NZ_JBHMDG010000014.1"/>
</dbReference>
<keyword evidence="1" id="KW-0472">Membrane</keyword>
<feature type="transmembrane region" description="Helical" evidence="1">
    <location>
        <begin position="32"/>
        <end position="50"/>
    </location>
</feature>
<sequence length="330" mass="35713">MRTTRWAPALALVLLAPWFAEMAWGGFPFTDIPLVLLFLAPMYGSAALLIREVARRTGRGWPTILLLGAAFGVLQAGIVDQSLFNPAYGRFDFQHPAHVDGIDVSLYYLVAFVTGHVVASMAAPIVVAECWSRRAAEPWLSRRATWVVGVVYVLASVLNHVGVKDEEGHGFQARPVQTLAAAGVVVALVVAGVLWRRWPVTTTRVPPPWVLVAVGFLGYLLYLPGETTAALVVGVLVIVGVATVVGTWSRSTHWRPRHAVALATGSILVGLVMPFWSEPYDTSVTADRELVDDLVAAAVCLTIVLTTAWRLRSLRVRRSPAAGPEPVRAT</sequence>
<feature type="transmembrane region" description="Helical" evidence="1">
    <location>
        <begin position="104"/>
        <end position="132"/>
    </location>
</feature>
<feature type="transmembrane region" description="Helical" evidence="1">
    <location>
        <begin position="207"/>
        <end position="223"/>
    </location>
</feature>
<feature type="transmembrane region" description="Helical" evidence="1">
    <location>
        <begin position="175"/>
        <end position="195"/>
    </location>
</feature>
<keyword evidence="3" id="KW-1185">Reference proteome</keyword>
<protein>
    <submittedName>
        <fullName evidence="2">Uncharacterized protein</fullName>
    </submittedName>
</protein>
<reference evidence="2 3" key="1">
    <citation type="submission" date="2024-09" db="EMBL/GenBank/DDBJ databases">
        <authorList>
            <person name="Sun Q."/>
            <person name="Mori K."/>
        </authorList>
    </citation>
    <scope>NUCLEOTIDE SEQUENCE [LARGE SCALE GENOMIC DNA]</scope>
    <source>
        <strain evidence="2 3">JCM 9626</strain>
    </source>
</reference>
<name>A0ABV5KAR8_9ACTN</name>
<organism evidence="2 3">
    <name type="scientific">Nocardioides plantarum</name>
    <dbReference type="NCBI Taxonomy" id="29299"/>
    <lineage>
        <taxon>Bacteria</taxon>
        <taxon>Bacillati</taxon>
        <taxon>Actinomycetota</taxon>
        <taxon>Actinomycetes</taxon>
        <taxon>Propionibacteriales</taxon>
        <taxon>Nocardioidaceae</taxon>
        <taxon>Nocardioides</taxon>
    </lineage>
</organism>
<feature type="transmembrane region" description="Helical" evidence="1">
    <location>
        <begin position="289"/>
        <end position="309"/>
    </location>
</feature>